<dbReference type="SMART" id="SM00968">
    <property type="entry name" value="SMC_hinge"/>
    <property type="match status" value="1"/>
</dbReference>
<dbReference type="HAMAP" id="MF_01894">
    <property type="entry name" value="Smc_prok"/>
    <property type="match status" value="1"/>
</dbReference>
<evidence type="ECO:0000259" key="8">
    <source>
        <dbReference type="SMART" id="SM00968"/>
    </source>
</evidence>
<sequence length="1175" mass="132675">MVGFKSFAHKTELSFTDGVTSIVGPNGCGKSNIVDAIRWVLGEQKSSTLRADSMDQVIFNGSKTRKPLGMAEVSLTIENNKQILPTEYSQVTITRRLFRNGDSQYLLNKTQCRLRDIVDLFMDTGMGSDAYSVIELKMIETILSDKADERRHLFEEAAGVTKYKARRREAQRKLEAAERDIARVQDIVREVQKTVNSLARQAEKARQHQELSTRLRELDRLLFAFEYLDEYMALKQFEARITDIRKRREEAEATLQSGEAAVVTTEAEHQAREVELRTALEAEGNVRSALGEVQQQVSLLEERRAATQRALDRLEREQNESQSQQLSTSEELRSVRERLEAIRVEVEVAQQDAGGQKQRVHEMNEGMHAARQEASSRREALNQARQVLAEERNQADRFRIQAEGLQRRLRDNESQQTVAAERLRQVEEQSIREREDLPALDAQLAEAEQRQHSEEERQQRLRTEQEGLQQESEGLRAQAAHSKASLEFLIGLVDTTESSKFLMSTPEWTPSGEKLTLAEVLNTAEDLRVAIEAALGESARYFVVANRQEANQAIGALARNNVGKATFLCRDAVPDLGAPPQLPQVDGIMGWASELVRTDDALRGAVRGILGRTVVVRTVEDAWRAIEQTPADAAVTLAGEIVHRAGAVRGGSVSKTEGVRVGRRERIEQLRGEVARLEERIGEIDERLREIKQELSTIDLRRLADDVRRIALIRNDRIQKLQALQGRIDDISSQREMLEEEAAGFRAELEGVQQQGAEAERAITATAEGVAQLEQDVHASQQELLAAESRLNEATADMRAAEIHVVRLNGERQTLESDEARLSTQSLTIDQRREQRDHERTEFGQQLEQFAVERDHMAGQAEKLVVHLAESRAAREALELTVRECSAAFHAAGDAVRAQRKVVDNVTQELHEADLRFNEVRLRVEALVRRATEELDIAVPDEPVQPESEHSPDDLRLQVQELRRKLTTMGNVNFLALEEHEREAERLEFLTKQLTDLLDSQKTLTETIAEINLTAREQFTNTFIRIRENFITLFKVLFTEDDEADLMMVDDADPLECKVDIVAKPRGKRPHSIEMLSGGEKTLTAIALLFAIYLVKPSPFCILDEVDAPLDDANIDRYLKIIRRFAENTQFLMITHNKKTMEAADTLYGVTMEEPAVSKLVSVQLSGDSPRKSAA</sequence>
<evidence type="ECO:0000256" key="1">
    <source>
        <dbReference type="ARBA" id="ARBA00022490"/>
    </source>
</evidence>
<comment type="subcellular location">
    <subcellularLocation>
        <location evidence="6">Cytoplasm</location>
    </subcellularLocation>
</comment>
<dbReference type="PIRSF" id="PIRSF005719">
    <property type="entry name" value="SMC"/>
    <property type="match status" value="1"/>
</dbReference>
<feature type="coiled-coil region" evidence="6">
    <location>
        <begin position="660"/>
        <end position="694"/>
    </location>
</feature>
<comment type="subunit">
    <text evidence="6">Homodimer.</text>
</comment>
<dbReference type="GO" id="GO:0005694">
    <property type="term" value="C:chromosome"/>
    <property type="evidence" value="ECO:0007669"/>
    <property type="project" value="InterPro"/>
</dbReference>
<keyword evidence="2 6" id="KW-0547">Nucleotide-binding</keyword>
<feature type="domain" description="SMC hinge" evidence="8">
    <location>
        <begin position="511"/>
        <end position="626"/>
    </location>
</feature>
<comment type="similarity">
    <text evidence="6">Belongs to the SMC family.</text>
</comment>
<dbReference type="EMBL" id="MKVH01000002">
    <property type="protein sequence ID" value="OJX61208.1"/>
    <property type="molecule type" value="Genomic_DNA"/>
</dbReference>
<evidence type="ECO:0000313" key="9">
    <source>
        <dbReference type="EMBL" id="OJX61208.1"/>
    </source>
</evidence>
<dbReference type="Gene3D" id="6.10.140.1720">
    <property type="match status" value="1"/>
</dbReference>
<dbReference type="GO" id="GO:0005524">
    <property type="term" value="F:ATP binding"/>
    <property type="evidence" value="ECO:0007669"/>
    <property type="project" value="UniProtKB-UniRule"/>
</dbReference>
<feature type="binding site" evidence="6">
    <location>
        <begin position="25"/>
        <end position="32"/>
    </location>
    <ligand>
        <name>ATP</name>
        <dbReference type="ChEBI" id="CHEBI:30616"/>
    </ligand>
</feature>
<dbReference type="AlphaFoldDB" id="A0A1M3L6L3"/>
<dbReference type="GO" id="GO:0030261">
    <property type="term" value="P:chromosome condensation"/>
    <property type="evidence" value="ECO:0007669"/>
    <property type="project" value="InterPro"/>
</dbReference>
<dbReference type="InterPro" id="IPR011890">
    <property type="entry name" value="SMC_prok"/>
</dbReference>
<dbReference type="STRING" id="1895771.BGO89_01060"/>
<dbReference type="GO" id="GO:0005737">
    <property type="term" value="C:cytoplasm"/>
    <property type="evidence" value="ECO:0007669"/>
    <property type="project" value="UniProtKB-SubCell"/>
</dbReference>
<dbReference type="GO" id="GO:0016887">
    <property type="term" value="F:ATP hydrolysis activity"/>
    <property type="evidence" value="ECO:0007669"/>
    <property type="project" value="InterPro"/>
</dbReference>
<dbReference type="InterPro" id="IPR003395">
    <property type="entry name" value="RecF/RecN/SMC_N"/>
</dbReference>
<keyword evidence="3 6" id="KW-0067">ATP-binding</keyword>
<dbReference type="SUPFAM" id="SSF52540">
    <property type="entry name" value="P-loop containing nucleoside triphosphate hydrolases"/>
    <property type="match status" value="1"/>
</dbReference>
<accession>A0A1M3L6L3</accession>
<evidence type="ECO:0000256" key="2">
    <source>
        <dbReference type="ARBA" id="ARBA00022741"/>
    </source>
</evidence>
<dbReference type="InterPro" id="IPR036277">
    <property type="entry name" value="SMC_hinge_sf"/>
</dbReference>
<dbReference type="GO" id="GO:0003677">
    <property type="term" value="F:DNA binding"/>
    <property type="evidence" value="ECO:0007669"/>
    <property type="project" value="UniProtKB-UniRule"/>
</dbReference>
<dbReference type="GO" id="GO:0006260">
    <property type="term" value="P:DNA replication"/>
    <property type="evidence" value="ECO:0007669"/>
    <property type="project" value="UniProtKB-UniRule"/>
</dbReference>
<dbReference type="InterPro" id="IPR024704">
    <property type="entry name" value="SMC"/>
</dbReference>
<feature type="coiled-coil region" evidence="6">
    <location>
        <begin position="721"/>
        <end position="811"/>
    </location>
</feature>
<dbReference type="InterPro" id="IPR027417">
    <property type="entry name" value="P-loop_NTPase"/>
</dbReference>
<name>A0A1M3L6L3_9BACT</name>
<evidence type="ECO:0000256" key="4">
    <source>
        <dbReference type="ARBA" id="ARBA00023054"/>
    </source>
</evidence>
<dbReference type="Proteomes" id="UP000184233">
    <property type="component" value="Unassembled WGS sequence"/>
</dbReference>
<evidence type="ECO:0000313" key="10">
    <source>
        <dbReference type="Proteomes" id="UP000184233"/>
    </source>
</evidence>
<dbReference type="GO" id="GO:0007059">
    <property type="term" value="P:chromosome segregation"/>
    <property type="evidence" value="ECO:0007669"/>
    <property type="project" value="UniProtKB-UniRule"/>
</dbReference>
<dbReference type="SUPFAM" id="SSF75553">
    <property type="entry name" value="Smc hinge domain"/>
    <property type="match status" value="1"/>
</dbReference>
<proteinExistence type="inferred from homology"/>
<evidence type="ECO:0000256" key="3">
    <source>
        <dbReference type="ARBA" id="ARBA00022840"/>
    </source>
</evidence>
<comment type="caution">
    <text evidence="9">The sequence shown here is derived from an EMBL/GenBank/DDBJ whole genome shotgun (WGS) entry which is preliminary data.</text>
</comment>
<dbReference type="CDD" id="cd03278">
    <property type="entry name" value="ABC_SMC_barmotin"/>
    <property type="match status" value="1"/>
</dbReference>
<feature type="region of interest" description="Disordered" evidence="7">
    <location>
        <begin position="445"/>
        <end position="477"/>
    </location>
</feature>
<dbReference type="Pfam" id="PF02463">
    <property type="entry name" value="SMC_N"/>
    <property type="match status" value="1"/>
</dbReference>
<dbReference type="Gene3D" id="3.30.70.1620">
    <property type="match status" value="1"/>
</dbReference>
<reference evidence="9 10" key="1">
    <citation type="submission" date="2016-09" db="EMBL/GenBank/DDBJ databases">
        <title>Genome-resolved meta-omics ties microbial dynamics to process performance in biotechnology for thiocyanate degradation.</title>
        <authorList>
            <person name="Kantor R.S."/>
            <person name="Huddy R.J."/>
            <person name="Iyer R."/>
            <person name="Thomas B.C."/>
            <person name="Brown C.T."/>
            <person name="Anantharaman K."/>
            <person name="Tringe S."/>
            <person name="Hettich R.L."/>
            <person name="Harrison S.T."/>
            <person name="Banfield J.F."/>
        </authorList>
    </citation>
    <scope>NUCLEOTIDE SEQUENCE [LARGE SCALE GENOMIC DNA]</scope>
    <source>
        <strain evidence="9">59-99</strain>
    </source>
</reference>
<evidence type="ECO:0000256" key="5">
    <source>
        <dbReference type="ARBA" id="ARBA00023125"/>
    </source>
</evidence>
<dbReference type="PANTHER" id="PTHR43977">
    <property type="entry name" value="STRUCTURAL MAINTENANCE OF CHROMOSOMES PROTEIN 3"/>
    <property type="match status" value="1"/>
</dbReference>
<gene>
    <name evidence="6" type="primary">smc</name>
    <name evidence="9" type="ORF">BGO89_01060</name>
</gene>
<keyword evidence="1 6" id="KW-0963">Cytoplasm</keyword>
<dbReference type="InterPro" id="IPR010935">
    <property type="entry name" value="SMC_hinge"/>
</dbReference>
<dbReference type="NCBIfam" id="TIGR02168">
    <property type="entry name" value="SMC_prok_B"/>
    <property type="match status" value="1"/>
</dbReference>
<dbReference type="Pfam" id="PF06470">
    <property type="entry name" value="SMC_hinge"/>
    <property type="match status" value="1"/>
</dbReference>
<evidence type="ECO:0000256" key="7">
    <source>
        <dbReference type="SAM" id="MobiDB-lite"/>
    </source>
</evidence>
<protein>
    <recommendedName>
        <fullName evidence="6">Chromosome partition protein Smc</fullName>
    </recommendedName>
</protein>
<comment type="domain">
    <text evidence="6">Contains large globular domains required for ATP hydrolysis at each terminus and a third globular domain forming a flexible hinge near the middle of the molecule. These domains are separated by coiled-coil structures.</text>
</comment>
<dbReference type="GO" id="GO:0007062">
    <property type="term" value="P:sister chromatid cohesion"/>
    <property type="evidence" value="ECO:0007669"/>
    <property type="project" value="InterPro"/>
</dbReference>
<dbReference type="Gene3D" id="3.40.50.300">
    <property type="entry name" value="P-loop containing nucleotide triphosphate hydrolases"/>
    <property type="match status" value="2"/>
</dbReference>
<keyword evidence="4 6" id="KW-0175">Coiled coil</keyword>
<organism evidence="9 10">
    <name type="scientific">Candidatus Kapaibacterium thiocyanatum</name>
    <dbReference type="NCBI Taxonomy" id="1895771"/>
    <lineage>
        <taxon>Bacteria</taxon>
        <taxon>Pseudomonadati</taxon>
        <taxon>Candidatus Kapaibacteriota</taxon>
        <taxon>Candidatus Kapaibacteriia</taxon>
        <taxon>Candidatus Kapaibacteriales</taxon>
        <taxon>Candidatus Kapaibacteriaceae</taxon>
        <taxon>Candidatus Kapaibacterium</taxon>
    </lineage>
</organism>
<feature type="compositionally biased region" description="Basic and acidic residues" evidence="7">
    <location>
        <begin position="447"/>
        <end position="465"/>
    </location>
</feature>
<dbReference type="Gene3D" id="1.20.1060.20">
    <property type="match status" value="1"/>
</dbReference>
<keyword evidence="5 6" id="KW-0238">DNA-binding</keyword>
<feature type="coiled-coil region" evidence="6">
    <location>
        <begin position="160"/>
        <end position="208"/>
    </location>
</feature>
<dbReference type="Gene3D" id="1.10.287.1490">
    <property type="match status" value="1"/>
</dbReference>
<comment type="function">
    <text evidence="6">Required for chromosome condensation and partitioning.</text>
</comment>
<evidence type="ECO:0000256" key="6">
    <source>
        <dbReference type="HAMAP-Rule" id="MF_01894"/>
    </source>
</evidence>